<keyword evidence="1" id="KW-0540">Nuclease</keyword>
<evidence type="ECO:0000256" key="9">
    <source>
        <dbReference type="ARBA" id="ARBA00023204"/>
    </source>
</evidence>
<reference evidence="18 19" key="1">
    <citation type="submission" date="2016-10" db="EMBL/GenBank/DDBJ databases">
        <authorList>
            <person name="de Groot N.N."/>
        </authorList>
    </citation>
    <scope>NUCLEOTIDE SEQUENCE [LARGE SCALE GENOMIC DNA]</scope>
    <source>
        <strain evidence="18 19">DSM 23609</strain>
    </source>
</reference>
<dbReference type="InterPro" id="IPR014016">
    <property type="entry name" value="UvrD-like_ATP-bd"/>
</dbReference>
<dbReference type="AlphaFoldDB" id="A0A1I2J1I5"/>
<dbReference type="GO" id="GO:0004527">
    <property type="term" value="F:exonuclease activity"/>
    <property type="evidence" value="ECO:0007669"/>
    <property type="project" value="UniProtKB-KW"/>
</dbReference>
<keyword evidence="7 15" id="KW-0067">ATP-binding</keyword>
<evidence type="ECO:0000313" key="18">
    <source>
        <dbReference type="EMBL" id="SFF47733.1"/>
    </source>
</evidence>
<accession>A0A1I2J1I5</accession>
<dbReference type="GO" id="GO:0003677">
    <property type="term" value="F:DNA binding"/>
    <property type="evidence" value="ECO:0007669"/>
    <property type="project" value="UniProtKB-KW"/>
</dbReference>
<dbReference type="GO" id="GO:0005524">
    <property type="term" value="F:ATP binding"/>
    <property type="evidence" value="ECO:0007669"/>
    <property type="project" value="UniProtKB-UniRule"/>
</dbReference>
<dbReference type="EC" id="5.6.2.4" evidence="12"/>
<evidence type="ECO:0000256" key="10">
    <source>
        <dbReference type="ARBA" id="ARBA00023235"/>
    </source>
</evidence>
<keyword evidence="2 15" id="KW-0547">Nucleotide-binding</keyword>
<feature type="domain" description="UvrD-like helicase ATP-binding" evidence="16">
    <location>
        <begin position="4"/>
        <end position="491"/>
    </location>
</feature>
<keyword evidence="6 18" id="KW-0269">Exonuclease</keyword>
<dbReference type="GO" id="GO:0043138">
    <property type="term" value="F:3'-5' DNA helicase activity"/>
    <property type="evidence" value="ECO:0007669"/>
    <property type="project" value="UniProtKB-EC"/>
</dbReference>
<evidence type="ECO:0000256" key="3">
    <source>
        <dbReference type="ARBA" id="ARBA00022763"/>
    </source>
</evidence>
<dbReference type="Pfam" id="PF12705">
    <property type="entry name" value="PDDEXK_1"/>
    <property type="match status" value="1"/>
</dbReference>
<dbReference type="OrthoDB" id="9810135at2"/>
<dbReference type="Gene3D" id="3.90.320.10">
    <property type="match status" value="1"/>
</dbReference>
<dbReference type="InterPro" id="IPR027417">
    <property type="entry name" value="P-loop_NTPase"/>
</dbReference>
<dbReference type="PROSITE" id="PS51217">
    <property type="entry name" value="UVRD_HELICASE_CTER"/>
    <property type="match status" value="1"/>
</dbReference>
<name>A0A1I2J1I5_9GAMM</name>
<dbReference type="PANTHER" id="PTHR11070:SF2">
    <property type="entry name" value="ATP-DEPENDENT DNA HELICASE SRS2"/>
    <property type="match status" value="1"/>
</dbReference>
<dbReference type="InterPro" id="IPR014017">
    <property type="entry name" value="DNA_helicase_UvrD-like_C"/>
</dbReference>
<dbReference type="InterPro" id="IPR000212">
    <property type="entry name" value="DNA_helicase_UvrD/REP"/>
</dbReference>
<organism evidence="18 19">
    <name type="scientific">Fontimonas thermophila</name>
    <dbReference type="NCBI Taxonomy" id="1076937"/>
    <lineage>
        <taxon>Bacteria</taxon>
        <taxon>Pseudomonadati</taxon>
        <taxon>Pseudomonadota</taxon>
        <taxon>Gammaproteobacteria</taxon>
        <taxon>Nevskiales</taxon>
        <taxon>Nevskiaceae</taxon>
        <taxon>Fontimonas</taxon>
    </lineage>
</organism>
<dbReference type="Proteomes" id="UP000199771">
    <property type="component" value="Unassembled WGS sequence"/>
</dbReference>
<keyword evidence="9" id="KW-0234">DNA repair</keyword>
<keyword evidence="19" id="KW-1185">Reference proteome</keyword>
<sequence length="1123" mass="124100">MSMDIADAAERAAALDPARSFIVQAPAGSGKTELLTQRLLVLLARVDEPEEVVAMTFTRKAAAEMRQRLFASIRRALDDLPPEDAHKRLTWELARAVLERSRRCNWRLEDNPQRLRILTIDALCAQIAQQSPLTTGFGGRITVTELAEPLYREAARTLIQSLEHDPPYAPVLARVLRHFDNRVGVLEQQLVRLLARRDQWLRLVTQDGRADHARDVLQETLEWIIDDALHRCADLVPPDLAARWCESAAYVASVLAPGDAVHPLHGVRRAGWPEPRAAYLHQWLALIDLVCTQQGNWRQKVDKRQGFVSGTADAGARKQAHLELIEQLAQCPGLLEALQAVRRLPAPRYADAQWEVLQALLETLRLAAAHLRIVFATRGEVDFAEVAMQAVAALGDPAEPSDLALRLDYRLRHLLIDEFQDTSELQWQLLLRLTAGWSAGDGRTLFIVGDPMQSIYRFREADVGLYLRAWRDGIGPLRLEPLTLRCNFRSQAGIVDWVNAVFPRVLPQRADPNRSAVPYSAAIATRGADASPAVTLHAFADANAEAARVVEIVRAQHAADAQASIAILVRSRGHLEQIVPALRAAGIAYRAVDIESLAERPVIDDLRALTRALLHPMERTAWLALLRAPWCGLTLADLHALYAQWPQHRPVLAALRDHECWTRLSEDGRARLAPVLRVLEAAVAEQGRWPLRRWVESTWLALGGPACVGSEAALADAAAFFNCLQQLAPGAQLDDLAALDRALEALKASPDADAAGTVTLMTIHKSKGLEFDTVIVPGLGRSTRVDEQPPVIWAQLSDVGGNVRLVLAPVHATGDERDAIYEFVRTLDADKQRLEDARLLYVATTRARRHLHLLGELTRAPDGGEVRPPRSGSLLARLWPALAEDFQQALSAGAPAANAAAEPPPEPPLRRLLDWSAPEPPPGLPLPEAIASDAGETLRFDWAGETARCVGIVFHRWIQFIAEDGLARWDPARCASLDAALRAELRREGVPAARVAAAAARVREALCNTLTDARGRWLLDPSHRDAVSELALSTVLGGRLRRLVVDRSFVDADGVRWVVDFKTSVHEGGDAAAFVRQELQRYRAQLLGYCAALRQLDRQRPLRAALYLPLIENPDLRWVELGE</sequence>
<dbReference type="SUPFAM" id="SSF52540">
    <property type="entry name" value="P-loop containing nucleoside triphosphate hydrolases"/>
    <property type="match status" value="1"/>
</dbReference>
<keyword evidence="8" id="KW-0238">DNA-binding</keyword>
<evidence type="ECO:0000256" key="1">
    <source>
        <dbReference type="ARBA" id="ARBA00022722"/>
    </source>
</evidence>
<dbReference type="GO" id="GO:0000725">
    <property type="term" value="P:recombinational repair"/>
    <property type="evidence" value="ECO:0007669"/>
    <property type="project" value="TreeGrafter"/>
</dbReference>
<evidence type="ECO:0000256" key="4">
    <source>
        <dbReference type="ARBA" id="ARBA00022801"/>
    </source>
</evidence>
<feature type="binding site" evidence="15">
    <location>
        <begin position="25"/>
        <end position="32"/>
    </location>
    <ligand>
        <name>ATP</name>
        <dbReference type="ChEBI" id="CHEBI:30616"/>
    </ligand>
</feature>
<dbReference type="PROSITE" id="PS51198">
    <property type="entry name" value="UVRD_HELICASE_ATP_BIND"/>
    <property type="match status" value="1"/>
</dbReference>
<dbReference type="SUPFAM" id="SSF52980">
    <property type="entry name" value="Restriction endonuclease-like"/>
    <property type="match status" value="1"/>
</dbReference>
<evidence type="ECO:0000259" key="16">
    <source>
        <dbReference type="PROSITE" id="PS51198"/>
    </source>
</evidence>
<evidence type="ECO:0000256" key="13">
    <source>
        <dbReference type="ARBA" id="ARBA00034923"/>
    </source>
</evidence>
<feature type="domain" description="UvrD-like helicase C-terminal" evidence="17">
    <location>
        <begin position="492"/>
        <end position="768"/>
    </location>
</feature>
<evidence type="ECO:0000256" key="7">
    <source>
        <dbReference type="ARBA" id="ARBA00022840"/>
    </source>
</evidence>
<comment type="catalytic activity">
    <reaction evidence="11">
        <text>Couples ATP hydrolysis with the unwinding of duplex DNA by translocating in the 3'-5' direction.</text>
        <dbReference type="EC" id="5.6.2.4"/>
    </reaction>
</comment>
<proteinExistence type="predicted"/>
<comment type="catalytic activity">
    <reaction evidence="14">
        <text>ATP + H2O = ADP + phosphate + H(+)</text>
        <dbReference type="Rhea" id="RHEA:13065"/>
        <dbReference type="ChEBI" id="CHEBI:15377"/>
        <dbReference type="ChEBI" id="CHEBI:15378"/>
        <dbReference type="ChEBI" id="CHEBI:30616"/>
        <dbReference type="ChEBI" id="CHEBI:43474"/>
        <dbReference type="ChEBI" id="CHEBI:456216"/>
        <dbReference type="EC" id="5.6.2.4"/>
    </reaction>
</comment>
<evidence type="ECO:0000313" key="19">
    <source>
        <dbReference type="Proteomes" id="UP000199771"/>
    </source>
</evidence>
<keyword evidence="5 15" id="KW-0347">Helicase</keyword>
<dbReference type="EMBL" id="FOOC01000005">
    <property type="protein sequence ID" value="SFF47733.1"/>
    <property type="molecule type" value="Genomic_DNA"/>
</dbReference>
<evidence type="ECO:0000256" key="5">
    <source>
        <dbReference type="ARBA" id="ARBA00022806"/>
    </source>
</evidence>
<dbReference type="GO" id="GO:0033202">
    <property type="term" value="C:DNA helicase complex"/>
    <property type="evidence" value="ECO:0007669"/>
    <property type="project" value="TreeGrafter"/>
</dbReference>
<evidence type="ECO:0000259" key="17">
    <source>
        <dbReference type="PROSITE" id="PS51217"/>
    </source>
</evidence>
<dbReference type="InterPro" id="IPR011604">
    <property type="entry name" value="PDDEXK-like_dom_sf"/>
</dbReference>
<dbReference type="InterPro" id="IPR038726">
    <property type="entry name" value="PDDEXK_AddAB-type"/>
</dbReference>
<evidence type="ECO:0000256" key="12">
    <source>
        <dbReference type="ARBA" id="ARBA00034808"/>
    </source>
</evidence>
<evidence type="ECO:0000256" key="15">
    <source>
        <dbReference type="PROSITE-ProRule" id="PRU00560"/>
    </source>
</evidence>
<evidence type="ECO:0000256" key="2">
    <source>
        <dbReference type="ARBA" id="ARBA00022741"/>
    </source>
</evidence>
<dbReference type="RefSeq" id="WP_091533136.1">
    <property type="nucleotide sequence ID" value="NZ_FOOC01000005.1"/>
</dbReference>
<evidence type="ECO:0000256" key="14">
    <source>
        <dbReference type="ARBA" id="ARBA00048988"/>
    </source>
</evidence>
<dbReference type="GO" id="GO:0005829">
    <property type="term" value="C:cytosol"/>
    <property type="evidence" value="ECO:0007669"/>
    <property type="project" value="TreeGrafter"/>
</dbReference>
<gene>
    <name evidence="18" type="ORF">SAMN04488120_10573</name>
</gene>
<keyword evidence="4 15" id="KW-0378">Hydrolase</keyword>
<evidence type="ECO:0000256" key="6">
    <source>
        <dbReference type="ARBA" id="ARBA00022839"/>
    </source>
</evidence>
<dbReference type="STRING" id="1076937.SAMN04488120_10573"/>
<protein>
    <recommendedName>
        <fullName evidence="12">DNA 3'-5' helicase</fullName>
        <ecNumber evidence="12">5.6.2.4</ecNumber>
    </recommendedName>
    <alternativeName>
        <fullName evidence="13">DNA 3'-5' helicase II</fullName>
    </alternativeName>
</protein>
<evidence type="ECO:0000256" key="8">
    <source>
        <dbReference type="ARBA" id="ARBA00023125"/>
    </source>
</evidence>
<keyword evidence="10" id="KW-0413">Isomerase</keyword>
<dbReference type="Pfam" id="PF13361">
    <property type="entry name" value="UvrD_C"/>
    <property type="match status" value="2"/>
</dbReference>
<dbReference type="Gene3D" id="1.10.486.10">
    <property type="entry name" value="PCRA, domain 4"/>
    <property type="match status" value="1"/>
</dbReference>
<dbReference type="Gene3D" id="3.40.50.300">
    <property type="entry name" value="P-loop containing nucleotide triphosphate hydrolases"/>
    <property type="match status" value="3"/>
</dbReference>
<dbReference type="Pfam" id="PF00580">
    <property type="entry name" value="UvrD-helicase"/>
    <property type="match status" value="1"/>
</dbReference>
<keyword evidence="3" id="KW-0227">DNA damage</keyword>
<dbReference type="PANTHER" id="PTHR11070">
    <property type="entry name" value="UVRD / RECB / PCRA DNA HELICASE FAMILY MEMBER"/>
    <property type="match status" value="1"/>
</dbReference>
<dbReference type="InterPro" id="IPR011335">
    <property type="entry name" value="Restrct_endonuc-II-like"/>
</dbReference>
<evidence type="ECO:0000256" key="11">
    <source>
        <dbReference type="ARBA" id="ARBA00034617"/>
    </source>
</evidence>